<dbReference type="AlphaFoldDB" id="A0A315Z9H0"/>
<dbReference type="PROSITE" id="PS01125">
    <property type="entry name" value="ROK"/>
    <property type="match status" value="1"/>
</dbReference>
<evidence type="ECO:0000256" key="1">
    <source>
        <dbReference type="ARBA" id="ARBA00006479"/>
    </source>
</evidence>
<dbReference type="Gene3D" id="1.10.10.10">
    <property type="entry name" value="Winged helix-like DNA-binding domain superfamily/Winged helix DNA-binding domain"/>
    <property type="match status" value="1"/>
</dbReference>
<dbReference type="OrthoDB" id="9810372at2"/>
<keyword evidence="2" id="KW-0418">Kinase</keyword>
<evidence type="ECO:0000313" key="2">
    <source>
        <dbReference type="EMBL" id="PWJ40844.1"/>
    </source>
</evidence>
<dbReference type="Proteomes" id="UP000245535">
    <property type="component" value="Unassembled WGS sequence"/>
</dbReference>
<dbReference type="Pfam" id="PF00480">
    <property type="entry name" value="ROK"/>
    <property type="match status" value="1"/>
</dbReference>
<dbReference type="Gene3D" id="3.30.420.40">
    <property type="match status" value="2"/>
</dbReference>
<dbReference type="EMBL" id="QGDO01000004">
    <property type="protein sequence ID" value="PWJ40844.1"/>
    <property type="molecule type" value="Genomic_DNA"/>
</dbReference>
<keyword evidence="3" id="KW-1185">Reference proteome</keyword>
<comment type="similarity">
    <text evidence="1">Belongs to the ROK (NagC/XylR) family.</text>
</comment>
<dbReference type="InterPro" id="IPR036388">
    <property type="entry name" value="WH-like_DNA-bd_sf"/>
</dbReference>
<dbReference type="InterPro" id="IPR049874">
    <property type="entry name" value="ROK_cs"/>
</dbReference>
<dbReference type="PANTHER" id="PTHR18964">
    <property type="entry name" value="ROK (REPRESSOR, ORF, KINASE) FAMILY"/>
    <property type="match status" value="1"/>
</dbReference>
<sequence length="408" mass="44629">MEKKATGKVSVKKEIRKRQIMQLFREKEILSPSEIAKETQLTLPMSSSLTKELQDEGYIKLTDVEVSKVGRPPTSYKLDAEGGYFLGVNIGGRRTTAIMLNLCEEEIGFQSFSSGNLDGGPEDLIKILDQVQEFISSCDVEKEKIIGCGIAITGLVNSKTGETFTHFKTLGFRDFCQEYLKIPVQIENNINSVVLGEKYFGSAKDIDNVACISLGWGIGMGLLVNGELYTGNSGLAGEIGHIKVEENGVVCTCGKIGCLETVASGRAIVKQLKSSLREGAETRLNNLDEERQRRYYLLEAFVEEVKKGDLLSMQVMENVGAYIGKSLGTFINLFNPELIILSGILSEAGDSILYPVRSSIMKNSLIEIYNDIKLEASDLGQKAGSLGATTLVSEHLFGTSKINADLYV</sequence>
<accession>A0A315Z9H0</accession>
<dbReference type="GO" id="GO:0016301">
    <property type="term" value="F:kinase activity"/>
    <property type="evidence" value="ECO:0007669"/>
    <property type="project" value="UniProtKB-KW"/>
</dbReference>
<keyword evidence="2" id="KW-0808">Transferase</keyword>
<gene>
    <name evidence="2" type="ORF">BC781_104103</name>
</gene>
<dbReference type="InterPro" id="IPR000600">
    <property type="entry name" value="ROK"/>
</dbReference>
<comment type="caution">
    <text evidence="2">The sequence shown here is derived from an EMBL/GenBank/DDBJ whole genome shotgun (WGS) entry which is preliminary data.</text>
</comment>
<dbReference type="PANTHER" id="PTHR18964:SF149">
    <property type="entry name" value="BIFUNCTIONAL UDP-N-ACETYLGLUCOSAMINE 2-EPIMERASE_N-ACETYLMANNOSAMINE KINASE"/>
    <property type="match status" value="1"/>
</dbReference>
<name>A0A315Z9H0_SEDFL</name>
<organism evidence="2 3">
    <name type="scientific">Sediminitomix flava</name>
    <dbReference type="NCBI Taxonomy" id="379075"/>
    <lineage>
        <taxon>Bacteria</taxon>
        <taxon>Pseudomonadati</taxon>
        <taxon>Bacteroidota</taxon>
        <taxon>Cytophagia</taxon>
        <taxon>Cytophagales</taxon>
        <taxon>Flammeovirgaceae</taxon>
        <taxon>Sediminitomix</taxon>
    </lineage>
</organism>
<dbReference type="SUPFAM" id="SSF46785">
    <property type="entry name" value="Winged helix' DNA-binding domain"/>
    <property type="match status" value="1"/>
</dbReference>
<dbReference type="InterPro" id="IPR036390">
    <property type="entry name" value="WH_DNA-bd_sf"/>
</dbReference>
<evidence type="ECO:0000313" key="3">
    <source>
        <dbReference type="Proteomes" id="UP000245535"/>
    </source>
</evidence>
<dbReference type="RefSeq" id="WP_109619635.1">
    <property type="nucleotide sequence ID" value="NZ_QGDO01000004.1"/>
</dbReference>
<dbReference type="InterPro" id="IPR043129">
    <property type="entry name" value="ATPase_NBD"/>
</dbReference>
<proteinExistence type="inferred from homology"/>
<protein>
    <submittedName>
        <fullName evidence="2">Putative NBD/HSP70 family sugar kinase</fullName>
    </submittedName>
</protein>
<reference evidence="2 3" key="1">
    <citation type="submission" date="2018-03" db="EMBL/GenBank/DDBJ databases">
        <title>Genomic Encyclopedia of Archaeal and Bacterial Type Strains, Phase II (KMG-II): from individual species to whole genera.</title>
        <authorList>
            <person name="Goeker M."/>
        </authorList>
    </citation>
    <scope>NUCLEOTIDE SEQUENCE [LARGE SCALE GENOMIC DNA]</scope>
    <source>
        <strain evidence="2 3">DSM 28229</strain>
    </source>
</reference>
<dbReference type="SUPFAM" id="SSF53067">
    <property type="entry name" value="Actin-like ATPase domain"/>
    <property type="match status" value="1"/>
</dbReference>